<dbReference type="PROSITE" id="PS50977">
    <property type="entry name" value="HTH_TETR_2"/>
    <property type="match status" value="1"/>
</dbReference>
<keyword evidence="6" id="KW-1185">Reference proteome</keyword>
<dbReference type="Gene3D" id="1.10.357.10">
    <property type="entry name" value="Tetracycline Repressor, domain 2"/>
    <property type="match status" value="1"/>
</dbReference>
<name>A0ABW3LFL8_9BACI</name>
<dbReference type="EMBL" id="JBHTKJ010000001">
    <property type="protein sequence ID" value="MFD1036822.1"/>
    <property type="molecule type" value="Genomic_DNA"/>
</dbReference>
<evidence type="ECO:0000313" key="5">
    <source>
        <dbReference type="EMBL" id="MFD1036822.1"/>
    </source>
</evidence>
<dbReference type="SUPFAM" id="SSF46689">
    <property type="entry name" value="Homeodomain-like"/>
    <property type="match status" value="1"/>
</dbReference>
<feature type="domain" description="HTH tetR-type" evidence="4">
    <location>
        <begin position="2"/>
        <end position="62"/>
    </location>
</feature>
<dbReference type="PANTHER" id="PTHR43479:SF22">
    <property type="entry name" value="TRANSCRIPTIONAL REGULATOR, TETR FAMILY"/>
    <property type="match status" value="1"/>
</dbReference>
<dbReference type="Proteomes" id="UP001597040">
    <property type="component" value="Unassembled WGS sequence"/>
</dbReference>
<dbReference type="PANTHER" id="PTHR43479">
    <property type="entry name" value="ACREF/ENVCD OPERON REPRESSOR-RELATED"/>
    <property type="match status" value="1"/>
</dbReference>
<dbReference type="InterPro" id="IPR001647">
    <property type="entry name" value="HTH_TetR"/>
</dbReference>
<dbReference type="InterPro" id="IPR009057">
    <property type="entry name" value="Homeodomain-like_sf"/>
</dbReference>
<evidence type="ECO:0000259" key="4">
    <source>
        <dbReference type="PROSITE" id="PS50977"/>
    </source>
</evidence>
<evidence type="ECO:0000256" key="3">
    <source>
        <dbReference type="PROSITE-ProRule" id="PRU00335"/>
    </source>
</evidence>
<evidence type="ECO:0000256" key="1">
    <source>
        <dbReference type="ARBA" id="ARBA00022491"/>
    </source>
</evidence>
<evidence type="ECO:0000313" key="6">
    <source>
        <dbReference type="Proteomes" id="UP001597040"/>
    </source>
</evidence>
<reference evidence="6" key="1">
    <citation type="journal article" date="2019" name="Int. J. Syst. Evol. Microbiol.">
        <title>The Global Catalogue of Microorganisms (GCM) 10K type strain sequencing project: providing services to taxonomists for standard genome sequencing and annotation.</title>
        <authorList>
            <consortium name="The Broad Institute Genomics Platform"/>
            <consortium name="The Broad Institute Genome Sequencing Center for Infectious Disease"/>
            <person name="Wu L."/>
            <person name="Ma J."/>
        </authorList>
    </citation>
    <scope>NUCLEOTIDE SEQUENCE [LARGE SCALE GENOMIC DNA]</scope>
    <source>
        <strain evidence="6">CCUG 56754</strain>
    </source>
</reference>
<dbReference type="PROSITE" id="PS01081">
    <property type="entry name" value="HTH_TETR_1"/>
    <property type="match status" value="1"/>
</dbReference>
<keyword evidence="1" id="KW-0678">Repressor</keyword>
<dbReference type="InterPro" id="IPR050624">
    <property type="entry name" value="HTH-type_Tx_Regulator"/>
</dbReference>
<feature type="DNA-binding region" description="H-T-H motif" evidence="3">
    <location>
        <begin position="25"/>
        <end position="44"/>
    </location>
</feature>
<dbReference type="PRINTS" id="PR00455">
    <property type="entry name" value="HTHTETR"/>
</dbReference>
<evidence type="ECO:0000256" key="2">
    <source>
        <dbReference type="ARBA" id="ARBA00023125"/>
    </source>
</evidence>
<protein>
    <submittedName>
        <fullName evidence="5">TetR/AcrR family transcriptional regulator</fullName>
    </submittedName>
</protein>
<comment type="caution">
    <text evidence="5">The sequence shown here is derived from an EMBL/GenBank/DDBJ whole genome shotgun (WGS) entry which is preliminary data.</text>
</comment>
<proteinExistence type="predicted"/>
<organism evidence="5 6">
    <name type="scientific">Virgibacillus byunsanensis</name>
    <dbReference type="NCBI Taxonomy" id="570945"/>
    <lineage>
        <taxon>Bacteria</taxon>
        <taxon>Bacillati</taxon>
        <taxon>Bacillota</taxon>
        <taxon>Bacilli</taxon>
        <taxon>Bacillales</taxon>
        <taxon>Bacillaceae</taxon>
        <taxon>Virgibacillus</taxon>
    </lineage>
</organism>
<gene>
    <name evidence="5" type="ORF">ACFQ3N_00070</name>
</gene>
<dbReference type="InterPro" id="IPR023772">
    <property type="entry name" value="DNA-bd_HTH_TetR-type_CS"/>
</dbReference>
<keyword evidence="2 3" id="KW-0238">DNA-binding</keyword>
<dbReference type="Pfam" id="PF00440">
    <property type="entry name" value="TetR_N"/>
    <property type="match status" value="1"/>
</dbReference>
<accession>A0ABW3LFL8</accession>
<dbReference type="RefSeq" id="WP_390358365.1">
    <property type="nucleotide sequence ID" value="NZ_JBHTKJ010000001.1"/>
</dbReference>
<sequence>MNVKKMKLIESGIKLFAEKGYHKTSIQEIANEAGVSKGAFYLYFQSKEDFIVMAYQFYNTQISERIELVKAEQLPAKESLAKQIDVFTEYIYNYKDFIIMHLRENISFGQNTDKLILQMKMQNFHWIRENISAIYGDTINGFLVDTIIQLEGLMHGYFKWIVIDDIAIEDKKVGGFLVKRLDDIVKGMLEQDDRPLITMENIPEAYLDLQQNQVNEQEVSKLLSTIKTKINQLQLSTEKQQQLHEVVDIVLHEVVKNNPKLIMIQGMLAHFQRIPELTEESEQIAKLLHIELLD</sequence>